<dbReference type="SUPFAM" id="SSF52047">
    <property type="entry name" value="RNI-like"/>
    <property type="match status" value="1"/>
</dbReference>
<dbReference type="InterPro" id="IPR009056">
    <property type="entry name" value="Cyt_c-like_dom"/>
</dbReference>
<dbReference type="PATRIC" id="fig|1605367.3.peg.3621"/>
<feature type="transmembrane region" description="Helical" evidence="5">
    <location>
        <begin position="74"/>
        <end position="97"/>
    </location>
</feature>
<keyword evidence="5" id="KW-1133">Transmembrane helix</keyword>
<evidence type="ECO:0000313" key="8">
    <source>
        <dbReference type="Proteomes" id="UP000050454"/>
    </source>
</evidence>
<evidence type="ECO:0000256" key="1">
    <source>
        <dbReference type="ARBA" id="ARBA00022617"/>
    </source>
</evidence>
<protein>
    <recommendedName>
        <fullName evidence="6">Cytochrome c domain-containing protein</fullName>
    </recommendedName>
</protein>
<keyword evidence="8" id="KW-1185">Reference proteome</keyword>
<dbReference type="Pfam" id="PF13287">
    <property type="entry name" value="Fn3_assoc"/>
    <property type="match status" value="1"/>
</dbReference>
<evidence type="ECO:0000256" key="3">
    <source>
        <dbReference type="ARBA" id="ARBA00023004"/>
    </source>
</evidence>
<dbReference type="STRING" id="1605367.AFM12_11145"/>
<dbReference type="Proteomes" id="UP000050454">
    <property type="component" value="Unassembled WGS sequence"/>
</dbReference>
<dbReference type="GO" id="GO:0020037">
    <property type="term" value="F:heme binding"/>
    <property type="evidence" value="ECO:0007669"/>
    <property type="project" value="InterPro"/>
</dbReference>
<dbReference type="SUPFAM" id="SSF46626">
    <property type="entry name" value="Cytochrome c"/>
    <property type="match status" value="1"/>
</dbReference>
<dbReference type="PROSITE" id="PS51007">
    <property type="entry name" value="CYTC"/>
    <property type="match status" value="1"/>
</dbReference>
<evidence type="ECO:0000313" key="7">
    <source>
        <dbReference type="EMBL" id="KPM47804.1"/>
    </source>
</evidence>
<dbReference type="InterPro" id="IPR036909">
    <property type="entry name" value="Cyt_c-like_dom_sf"/>
</dbReference>
<dbReference type="RefSeq" id="WP_055148193.1">
    <property type="nucleotide sequence ID" value="NZ_JXSZ01000009.1"/>
</dbReference>
<evidence type="ECO:0000259" key="6">
    <source>
        <dbReference type="PROSITE" id="PS51007"/>
    </source>
</evidence>
<keyword evidence="5" id="KW-0472">Membrane</keyword>
<evidence type="ECO:0000256" key="4">
    <source>
        <dbReference type="PROSITE-ProRule" id="PRU00433"/>
    </source>
</evidence>
<gene>
    <name evidence="7" type="ORF">AFM12_11145</name>
</gene>
<feature type="transmembrane region" description="Helical" evidence="5">
    <location>
        <begin position="109"/>
        <end position="128"/>
    </location>
</feature>
<feature type="transmembrane region" description="Helical" evidence="5">
    <location>
        <begin position="7"/>
        <end position="25"/>
    </location>
</feature>
<reference evidence="7 8" key="1">
    <citation type="submission" date="2015-07" db="EMBL/GenBank/DDBJ databases">
        <title>The draft genome sequence of Leadbetterella sp. JN14-9.</title>
        <authorList>
            <person name="Liu Y."/>
            <person name="Du J."/>
            <person name="Shao Z."/>
        </authorList>
    </citation>
    <scope>NUCLEOTIDE SEQUENCE [LARGE SCALE GENOMIC DNA]</scope>
    <source>
        <strain evidence="7 8">JN14-9</strain>
    </source>
</reference>
<keyword evidence="5" id="KW-0812">Transmembrane</keyword>
<dbReference type="InterPro" id="IPR032675">
    <property type="entry name" value="LRR_dom_sf"/>
</dbReference>
<dbReference type="Gene3D" id="3.80.10.10">
    <property type="entry name" value="Ribonuclease Inhibitor"/>
    <property type="match status" value="1"/>
</dbReference>
<name>A0A0N8H9M7_9BACT</name>
<keyword evidence="3 4" id="KW-0408">Iron</keyword>
<dbReference type="Pfam" id="PF07635">
    <property type="entry name" value="PSCyt1"/>
    <property type="match status" value="1"/>
</dbReference>
<feature type="transmembrane region" description="Helical" evidence="5">
    <location>
        <begin position="45"/>
        <end position="62"/>
    </location>
</feature>
<comment type="caution">
    <text evidence="7">The sequence shown here is derived from an EMBL/GenBank/DDBJ whole genome shotgun (WGS) entry which is preliminary data.</text>
</comment>
<dbReference type="InterPro" id="IPR026876">
    <property type="entry name" value="Fn3_assoc_repeat"/>
</dbReference>
<keyword evidence="2 4" id="KW-0479">Metal-binding</keyword>
<dbReference type="OrthoDB" id="713772at2"/>
<proteinExistence type="predicted"/>
<dbReference type="GO" id="GO:0009055">
    <property type="term" value="F:electron transfer activity"/>
    <property type="evidence" value="ECO:0007669"/>
    <property type="project" value="InterPro"/>
</dbReference>
<feature type="transmembrane region" description="Helical" evidence="5">
    <location>
        <begin position="135"/>
        <end position="155"/>
    </location>
</feature>
<organism evidence="7 8">
    <name type="scientific">Jiulongibacter sediminis</name>
    <dbReference type="NCBI Taxonomy" id="1605367"/>
    <lineage>
        <taxon>Bacteria</taxon>
        <taxon>Pseudomonadati</taxon>
        <taxon>Bacteroidota</taxon>
        <taxon>Cytophagia</taxon>
        <taxon>Cytophagales</taxon>
        <taxon>Leadbetterellaceae</taxon>
        <taxon>Jiulongibacter</taxon>
    </lineage>
</organism>
<dbReference type="PANTHER" id="PTHR35889">
    <property type="entry name" value="CYCLOINULO-OLIGOSACCHARIDE FRUCTANOTRANSFERASE-RELATED"/>
    <property type="match status" value="1"/>
</dbReference>
<evidence type="ECO:0000256" key="2">
    <source>
        <dbReference type="ARBA" id="ARBA00022723"/>
    </source>
</evidence>
<accession>A0A0N8H9M7</accession>
<feature type="domain" description="Cytochrome c" evidence="6">
    <location>
        <begin position="179"/>
        <end position="274"/>
    </location>
</feature>
<keyword evidence="1 4" id="KW-0349">Heme</keyword>
<dbReference type="InterPro" id="IPR011429">
    <property type="entry name" value="Cyt_c_Planctomycete-type"/>
</dbReference>
<dbReference type="EMBL" id="LGTQ01000009">
    <property type="protein sequence ID" value="KPM47804.1"/>
    <property type="molecule type" value="Genomic_DNA"/>
</dbReference>
<dbReference type="PANTHER" id="PTHR35889:SF3">
    <property type="entry name" value="F-BOX DOMAIN-CONTAINING PROTEIN"/>
    <property type="match status" value="1"/>
</dbReference>
<dbReference type="AlphaFoldDB" id="A0A0N8H9M7"/>
<dbReference type="GO" id="GO:0046872">
    <property type="term" value="F:metal ion binding"/>
    <property type="evidence" value="ECO:0007669"/>
    <property type="project" value="UniProtKB-KW"/>
</dbReference>
<sequence>MKKWQSIFEYLLLGTLGLLVIFLIFSDSIVVPDLLKPLGRMHPLLLHLPIGFFLVLLLLLVFKKEFPEDTFQKSFGFLSLLNALLAVFTALFGILLSNESGYEPDTLNWHKWTGAIFALSAVILYFFYSSFSHRLYQLGLSFTALILIIAGHLGAEITHGENYLLEAWSSKETKPFDPEQPVYTQAIFPILEKKCISCHNDQKMKGQLNMASIDQLLKGGKNGPLWLAGDALNSHLTERINLPLEEKEHMPPKGKPQLTTQEIALITQWIHSGANLEISTAGLPENDTLRQMITGLYQNTDEKKYAFEAASTDLIEELNTPFCKLEPLSLNSPALEASFFVSQRFDRKSLQNLEKVAPQLVSLKLNKMPVKDEDLQLLSSFENLEELYLNQTEIKGAGLSHLIDLTKLEKLSLSGCDLEPIALEQIKKLTQLKEVYLWDTGVDTQKWQSELAGLKLIEGYQPDPEEKIKLNPPTVVNKNRVLKRGEKIELKHTLPGVKIVYTTDLNEPDTLKGDVYQSPLTFKGFGAIKAKAVKEGWLASETVSFPFFFSEIKADTAVLITKKNAQYPGNGAKTVIDLAAGDIDNFKDRSWLGYKDTHAEILIESQKEPNGLTVSFLVDAGSYIMPPVSVELWAGPSPNSMKLLGKKSPDQLKGYVQKRVDGLSFELTEKNKYIKLIARPIAKLPSWHAGSGQKGWVFIDEIYLW</sequence>
<evidence type="ECO:0000256" key="5">
    <source>
        <dbReference type="SAM" id="Phobius"/>
    </source>
</evidence>